<accession>A0A2S8AE36</accession>
<dbReference type="AlphaFoldDB" id="A0A2S8AE36"/>
<dbReference type="Pfam" id="PF14107">
    <property type="entry name" value="DUF4280"/>
    <property type="match status" value="1"/>
</dbReference>
<sequence>MGVKYIVQGAVCSCLYGSGTDALKVKTQSKVFLNDMDGAKKLAVTTTDLGTTFEKNCFGSCAKKKNNPCTVTLTAWSGEETKKKIVGAGNLLTEESKATCPVGGKDCISILYHGQQAEVSPQNFSNTDPQVQAQINPLVDTAHLGRNLKPSPQLKAK</sequence>
<comment type="caution">
    <text evidence="1">The sequence shown here is derived from an EMBL/GenBank/DDBJ whole genome shotgun (WGS) entry which is preliminary data.</text>
</comment>
<protein>
    <submittedName>
        <fullName evidence="1">DUF4280 domain-containing protein</fullName>
    </submittedName>
</protein>
<dbReference type="InterPro" id="IPR025460">
    <property type="entry name" value="DUF4280"/>
</dbReference>
<keyword evidence="2" id="KW-1185">Reference proteome</keyword>
<organism evidence="1 2">
    <name type="scientific">Apibacter adventoris</name>
    <dbReference type="NCBI Taxonomy" id="1679466"/>
    <lineage>
        <taxon>Bacteria</taxon>
        <taxon>Pseudomonadati</taxon>
        <taxon>Bacteroidota</taxon>
        <taxon>Flavobacteriia</taxon>
        <taxon>Flavobacteriales</taxon>
        <taxon>Weeksellaceae</taxon>
        <taxon>Apibacter</taxon>
    </lineage>
</organism>
<dbReference type="OrthoDB" id="882303at2"/>
<proteinExistence type="predicted"/>
<dbReference type="RefSeq" id="WP_105246797.1">
    <property type="nucleotide sequence ID" value="NZ_PSZM01000036.1"/>
</dbReference>
<evidence type="ECO:0000313" key="1">
    <source>
        <dbReference type="EMBL" id="PQL93225.1"/>
    </source>
</evidence>
<name>A0A2S8AE36_9FLAO</name>
<evidence type="ECO:0000313" key="2">
    <source>
        <dbReference type="Proteomes" id="UP000238042"/>
    </source>
</evidence>
<reference evidence="1 2" key="1">
    <citation type="submission" date="2018-02" db="EMBL/GenBank/DDBJ databases">
        <title>Genome sequences of Apibacter spp., gut symbionts of Asian honey bees.</title>
        <authorList>
            <person name="Kwong W.K."/>
            <person name="Steele M.I."/>
            <person name="Moran N.A."/>
        </authorList>
    </citation>
    <scope>NUCLEOTIDE SEQUENCE [LARGE SCALE GENOMIC DNA]</scope>
    <source>
        <strain evidence="2">wkB301</strain>
    </source>
</reference>
<gene>
    <name evidence="1" type="ORF">C4S77_06075</name>
</gene>
<dbReference type="EMBL" id="PSZM01000036">
    <property type="protein sequence ID" value="PQL93225.1"/>
    <property type="molecule type" value="Genomic_DNA"/>
</dbReference>
<dbReference type="Proteomes" id="UP000238042">
    <property type="component" value="Unassembled WGS sequence"/>
</dbReference>